<keyword evidence="7" id="KW-1185">Reference proteome</keyword>
<dbReference type="EMBL" id="CAMXCT030000284">
    <property type="protein sequence ID" value="CAL4763947.1"/>
    <property type="molecule type" value="Genomic_DNA"/>
</dbReference>
<evidence type="ECO:0000256" key="1">
    <source>
        <dbReference type="PROSITE-ProRule" id="PRU00176"/>
    </source>
</evidence>
<evidence type="ECO:0000259" key="3">
    <source>
        <dbReference type="PROSITE" id="PS50102"/>
    </source>
</evidence>
<dbReference type="EMBL" id="CAMXCT010000284">
    <property type="protein sequence ID" value="CAI3976635.1"/>
    <property type="molecule type" value="Genomic_DNA"/>
</dbReference>
<sequence length="216" mass="22499">MGRIPAQDPGEVAAAAAAAATADALAKVKAAQQQKEAGTVTVEVFPGEEAKPVAKGPSARFFIRGLGSLGEHHVKDYFGKFGEVVEATLVRDKKTQRPRGMAFVSLVPREGGSVDDLIETVAGADSHSIKGVEIEVQEALPKPAEEKAPEVEEPSEQAPTPKAPEEALPAVDPVAQAKAQAQWQMHYLAMAINLSVPDMGKGGGKDGGGKGRSAPY</sequence>
<dbReference type="Gene3D" id="3.30.70.330">
    <property type="match status" value="1"/>
</dbReference>
<dbReference type="InterPro" id="IPR035979">
    <property type="entry name" value="RBD_domain_sf"/>
</dbReference>
<name>A0A9P1BPA6_9DINO</name>
<accession>A0A9P1BPA6</accession>
<reference evidence="5" key="2">
    <citation type="submission" date="2024-04" db="EMBL/GenBank/DDBJ databases">
        <authorList>
            <person name="Chen Y."/>
            <person name="Shah S."/>
            <person name="Dougan E. K."/>
            <person name="Thang M."/>
            <person name="Chan C."/>
        </authorList>
    </citation>
    <scope>NUCLEOTIDE SEQUENCE [LARGE SCALE GENOMIC DNA]</scope>
</reference>
<dbReference type="Proteomes" id="UP001152797">
    <property type="component" value="Unassembled WGS sequence"/>
</dbReference>
<keyword evidence="1" id="KW-0694">RNA-binding</keyword>
<comment type="caution">
    <text evidence="4">The sequence shown here is derived from an EMBL/GenBank/DDBJ whole genome shotgun (WGS) entry which is preliminary data.</text>
</comment>
<protein>
    <submittedName>
        <fullName evidence="6">DAZ-associated protein 1</fullName>
    </submittedName>
</protein>
<evidence type="ECO:0000313" key="6">
    <source>
        <dbReference type="EMBL" id="CAL4763947.1"/>
    </source>
</evidence>
<dbReference type="InterPro" id="IPR053260">
    <property type="entry name" value="hnRNP"/>
</dbReference>
<dbReference type="PROSITE" id="PS50102">
    <property type="entry name" value="RRM"/>
    <property type="match status" value="1"/>
</dbReference>
<feature type="domain" description="RRM" evidence="3">
    <location>
        <begin position="59"/>
        <end position="141"/>
    </location>
</feature>
<dbReference type="PANTHER" id="PTHR48035">
    <property type="entry name" value="HETEROGENEOUS NUCLEAR RIBONUCLEOPROTEIN 1"/>
    <property type="match status" value="1"/>
</dbReference>
<dbReference type="OrthoDB" id="439808at2759"/>
<proteinExistence type="predicted"/>
<dbReference type="EMBL" id="CAMXCT020000284">
    <property type="protein sequence ID" value="CAL1130010.1"/>
    <property type="molecule type" value="Genomic_DNA"/>
</dbReference>
<reference evidence="4" key="1">
    <citation type="submission" date="2022-10" db="EMBL/GenBank/DDBJ databases">
        <authorList>
            <person name="Chen Y."/>
            <person name="Dougan E. K."/>
            <person name="Chan C."/>
            <person name="Rhodes N."/>
            <person name="Thang M."/>
        </authorList>
    </citation>
    <scope>NUCLEOTIDE SEQUENCE</scope>
</reference>
<dbReference type="SMART" id="SM00360">
    <property type="entry name" value="RRM"/>
    <property type="match status" value="1"/>
</dbReference>
<dbReference type="InterPro" id="IPR012677">
    <property type="entry name" value="Nucleotide-bd_a/b_plait_sf"/>
</dbReference>
<gene>
    <name evidence="4" type="ORF">C1SCF055_LOCUS4839</name>
</gene>
<evidence type="ECO:0000313" key="4">
    <source>
        <dbReference type="EMBL" id="CAI3976635.1"/>
    </source>
</evidence>
<evidence type="ECO:0000313" key="5">
    <source>
        <dbReference type="EMBL" id="CAL1130010.1"/>
    </source>
</evidence>
<dbReference type="Pfam" id="PF00076">
    <property type="entry name" value="RRM_1"/>
    <property type="match status" value="1"/>
</dbReference>
<evidence type="ECO:0000313" key="7">
    <source>
        <dbReference type="Proteomes" id="UP001152797"/>
    </source>
</evidence>
<evidence type="ECO:0000256" key="2">
    <source>
        <dbReference type="SAM" id="MobiDB-lite"/>
    </source>
</evidence>
<feature type="region of interest" description="Disordered" evidence="2">
    <location>
        <begin position="142"/>
        <end position="167"/>
    </location>
</feature>
<dbReference type="SUPFAM" id="SSF54928">
    <property type="entry name" value="RNA-binding domain, RBD"/>
    <property type="match status" value="1"/>
</dbReference>
<dbReference type="InterPro" id="IPR000504">
    <property type="entry name" value="RRM_dom"/>
</dbReference>
<dbReference type="AlphaFoldDB" id="A0A9P1BPA6"/>
<dbReference type="GO" id="GO:0003723">
    <property type="term" value="F:RNA binding"/>
    <property type="evidence" value="ECO:0007669"/>
    <property type="project" value="UniProtKB-UniRule"/>
</dbReference>
<dbReference type="PANTHER" id="PTHR48035:SF2">
    <property type="entry name" value="RNA-BINDING REGION RNP-1 DOMAIN-CONTAINING PROTEIN"/>
    <property type="match status" value="1"/>
</dbReference>
<organism evidence="4">
    <name type="scientific">Cladocopium goreaui</name>
    <dbReference type="NCBI Taxonomy" id="2562237"/>
    <lineage>
        <taxon>Eukaryota</taxon>
        <taxon>Sar</taxon>
        <taxon>Alveolata</taxon>
        <taxon>Dinophyceae</taxon>
        <taxon>Suessiales</taxon>
        <taxon>Symbiodiniaceae</taxon>
        <taxon>Cladocopium</taxon>
    </lineage>
</organism>